<gene>
    <name evidence="2" type="ORF">RNJ44_04303</name>
</gene>
<evidence type="ECO:0000313" key="3">
    <source>
        <dbReference type="Proteomes" id="UP001623330"/>
    </source>
</evidence>
<dbReference type="Pfam" id="PF04707">
    <property type="entry name" value="PRELI"/>
    <property type="match status" value="1"/>
</dbReference>
<evidence type="ECO:0000259" key="1">
    <source>
        <dbReference type="PROSITE" id="PS50904"/>
    </source>
</evidence>
<comment type="caution">
    <text evidence="2">The sequence shown here is derived from an EMBL/GenBank/DDBJ whole genome shotgun (WGS) entry which is preliminary data.</text>
</comment>
<dbReference type="PROSITE" id="PS50904">
    <property type="entry name" value="PRELI_MSF1"/>
    <property type="match status" value="1"/>
</dbReference>
<dbReference type="PANTHER" id="PTHR11158">
    <property type="entry name" value="MSF1/PX19 RELATED"/>
    <property type="match status" value="1"/>
</dbReference>
<sequence>MVLVHRSVHVFDNDFASVSCAYFNRYPNPYSRTVKSIDTLAQHVGEDGRLHSTRLLKKSGSMPGWARAFMGKISESWVLEVSVVDPLNGRMETYTRNLDHTRIMQVEEYSTYDYDFSECKTKVVSEVKFSSGFKFGIKSKLENWSRSIFDENVKYSRQGMSYIMQKIEEKNKSRLLAQESSEQ</sequence>
<accession>A0ABR4NUH9</accession>
<reference evidence="2 3" key="1">
    <citation type="submission" date="2024-05" db="EMBL/GenBank/DDBJ databases">
        <title>Long read based assembly of the Candida bracarensis genome reveals expanded adhesin content.</title>
        <authorList>
            <person name="Marcet-Houben M."/>
            <person name="Ksiezopolska E."/>
            <person name="Gabaldon T."/>
        </authorList>
    </citation>
    <scope>NUCLEOTIDE SEQUENCE [LARGE SCALE GENOMIC DNA]</scope>
    <source>
        <strain evidence="2 3">CBM6</strain>
    </source>
</reference>
<organism evidence="2 3">
    <name type="scientific">Nakaseomyces bracarensis</name>
    <dbReference type="NCBI Taxonomy" id="273131"/>
    <lineage>
        <taxon>Eukaryota</taxon>
        <taxon>Fungi</taxon>
        <taxon>Dikarya</taxon>
        <taxon>Ascomycota</taxon>
        <taxon>Saccharomycotina</taxon>
        <taxon>Saccharomycetes</taxon>
        <taxon>Saccharomycetales</taxon>
        <taxon>Saccharomycetaceae</taxon>
        <taxon>Nakaseomyces</taxon>
    </lineage>
</organism>
<feature type="domain" description="PRELI/MSF1" evidence="1">
    <location>
        <begin position="2"/>
        <end position="172"/>
    </location>
</feature>
<evidence type="ECO:0000313" key="2">
    <source>
        <dbReference type="EMBL" id="KAL3232387.1"/>
    </source>
</evidence>
<keyword evidence="3" id="KW-1185">Reference proteome</keyword>
<name>A0ABR4NUH9_9SACH</name>
<dbReference type="InterPro" id="IPR037365">
    <property type="entry name" value="Slowmo/Ups"/>
</dbReference>
<dbReference type="Proteomes" id="UP001623330">
    <property type="component" value="Unassembled WGS sequence"/>
</dbReference>
<proteinExistence type="predicted"/>
<dbReference type="InterPro" id="IPR006797">
    <property type="entry name" value="PRELI/MSF1_dom"/>
</dbReference>
<dbReference type="EMBL" id="JBEVYD010000005">
    <property type="protein sequence ID" value="KAL3232387.1"/>
    <property type="molecule type" value="Genomic_DNA"/>
</dbReference>
<protein>
    <recommendedName>
        <fullName evidence="1">PRELI/MSF1 domain-containing protein</fullName>
    </recommendedName>
</protein>